<dbReference type="AlphaFoldDB" id="A0A0L0HDP1"/>
<evidence type="ECO:0000256" key="1">
    <source>
        <dbReference type="ARBA" id="ARBA00007831"/>
    </source>
</evidence>
<dbReference type="InterPro" id="IPR001464">
    <property type="entry name" value="Annexin"/>
</dbReference>
<dbReference type="Proteomes" id="UP000053201">
    <property type="component" value="Unassembled WGS sequence"/>
</dbReference>
<comment type="similarity">
    <text evidence="1 4">Belongs to the annexin family.</text>
</comment>
<evidence type="ECO:0000256" key="2">
    <source>
        <dbReference type="ARBA" id="ARBA00022737"/>
    </source>
</evidence>
<dbReference type="SMART" id="SM00335">
    <property type="entry name" value="ANX"/>
    <property type="match status" value="4"/>
</dbReference>
<comment type="domain">
    <text evidence="4">A pair of annexin repeats may form one binding site for calcium and phospholipid.</text>
</comment>
<proteinExistence type="inferred from homology"/>
<protein>
    <recommendedName>
        <fullName evidence="4">Annexin</fullName>
    </recommendedName>
</protein>
<dbReference type="GO" id="GO:0012506">
    <property type="term" value="C:vesicle membrane"/>
    <property type="evidence" value="ECO:0007669"/>
    <property type="project" value="TreeGrafter"/>
</dbReference>
<dbReference type="FunFam" id="1.10.220.10:FF:000003">
    <property type="entry name" value="Annexin"/>
    <property type="match status" value="1"/>
</dbReference>
<dbReference type="PANTHER" id="PTHR10502">
    <property type="entry name" value="ANNEXIN"/>
    <property type="match status" value="1"/>
</dbReference>
<dbReference type="SUPFAM" id="SSF47874">
    <property type="entry name" value="Annexin"/>
    <property type="match status" value="1"/>
</dbReference>
<dbReference type="GO" id="GO:0005544">
    <property type="term" value="F:calcium-dependent phospholipid binding"/>
    <property type="evidence" value="ECO:0007669"/>
    <property type="project" value="UniProtKB-KW"/>
</dbReference>
<evidence type="ECO:0000256" key="3">
    <source>
        <dbReference type="ARBA" id="ARBA00023216"/>
    </source>
</evidence>
<dbReference type="OrthoDB" id="37886at2759"/>
<dbReference type="PRINTS" id="PR00196">
    <property type="entry name" value="ANNEXIN"/>
</dbReference>
<dbReference type="RefSeq" id="XP_016607287.1">
    <property type="nucleotide sequence ID" value="XM_016753711.1"/>
</dbReference>
<dbReference type="eggNOG" id="KOG0819">
    <property type="taxonomic scope" value="Eukaryota"/>
</dbReference>
<evidence type="ECO:0000256" key="5">
    <source>
        <dbReference type="SAM" id="MobiDB-lite"/>
    </source>
</evidence>
<keyword evidence="4" id="KW-0106">Calcium</keyword>
<accession>A0A0L0HDP1</accession>
<sequence>MLYQNSYNQQSPTQGPLVTSAYLAPTLVPQSGQSSQLIPTAATLLPSPQRSYPPSRPRSPSPSGSRNELRSRSRSRSPSLLLETPQAAFGSRRSSMASVHDSNLRIQIPTSPEPAESVSLPATVTIQVPQSPVSPALLTSKWSTSPTVQQSPVSFPATVSVQLPNHGIDAPRSAEAASIYSQQQWGANDVDNETVLAASVRGGPSGLQLAVGPEASAQLLLADPFAPLSNADAAENVQALRNALKGVDGHGVDTKTIINILGTRTPDQCTQIAQAYKASYGKSLADDLKSHLSGNFGKLCVGLATPLPEYDAECLRDAVSGVGTNEDVLIEILIGRSNAELAAIKEAYFDLYMKKLEDVISNETSSHLKKLLIAVLQASRDETEQMYDVEADVEALFQESRKSRWSTDQSVFIATLCGRSDAHLLALFETYQRKHGMPIESLIRKHSGGDLEKGLIALVHSIQNRPAHVATLFESSLHGLFGIHDSTLIRLTVRHRDPRVMRLVRNAYEAVFGKSLYRRVEDVTSGDYKRLLLRCVGLDEGI</sequence>
<dbReference type="GO" id="GO:0001786">
    <property type="term" value="F:phosphatidylserine binding"/>
    <property type="evidence" value="ECO:0007669"/>
    <property type="project" value="TreeGrafter"/>
</dbReference>
<dbReference type="EMBL" id="KQ257458">
    <property type="protein sequence ID" value="KNC99247.1"/>
    <property type="molecule type" value="Genomic_DNA"/>
</dbReference>
<dbReference type="InterPro" id="IPR018252">
    <property type="entry name" value="Annexin_repeat_CS"/>
</dbReference>
<dbReference type="InterPro" id="IPR037104">
    <property type="entry name" value="Annexin_sf"/>
</dbReference>
<gene>
    <name evidence="6" type="ORF">SPPG_05503</name>
</gene>
<evidence type="ECO:0000313" key="7">
    <source>
        <dbReference type="Proteomes" id="UP000053201"/>
    </source>
</evidence>
<dbReference type="STRING" id="645134.A0A0L0HDP1"/>
<keyword evidence="3 4" id="KW-0041">Annexin</keyword>
<dbReference type="GO" id="GO:0005509">
    <property type="term" value="F:calcium ion binding"/>
    <property type="evidence" value="ECO:0007669"/>
    <property type="project" value="InterPro"/>
</dbReference>
<evidence type="ECO:0000256" key="4">
    <source>
        <dbReference type="RuleBase" id="RU003540"/>
    </source>
</evidence>
<dbReference type="GO" id="GO:0005886">
    <property type="term" value="C:plasma membrane"/>
    <property type="evidence" value="ECO:0007669"/>
    <property type="project" value="TreeGrafter"/>
</dbReference>
<keyword evidence="7" id="KW-1185">Reference proteome</keyword>
<dbReference type="PROSITE" id="PS00223">
    <property type="entry name" value="ANNEXIN_1"/>
    <property type="match status" value="1"/>
</dbReference>
<keyword evidence="4" id="KW-0111">Calcium/phospholipid-binding</keyword>
<organism evidence="6 7">
    <name type="scientific">Spizellomyces punctatus (strain DAOM BR117)</name>
    <dbReference type="NCBI Taxonomy" id="645134"/>
    <lineage>
        <taxon>Eukaryota</taxon>
        <taxon>Fungi</taxon>
        <taxon>Fungi incertae sedis</taxon>
        <taxon>Chytridiomycota</taxon>
        <taxon>Chytridiomycota incertae sedis</taxon>
        <taxon>Chytridiomycetes</taxon>
        <taxon>Spizellomycetales</taxon>
        <taxon>Spizellomycetaceae</taxon>
        <taxon>Spizellomyces</taxon>
    </lineage>
</organism>
<dbReference type="InParanoid" id="A0A0L0HDP1"/>
<dbReference type="GeneID" id="27688870"/>
<reference evidence="6 7" key="1">
    <citation type="submission" date="2009-08" db="EMBL/GenBank/DDBJ databases">
        <title>The Genome Sequence of Spizellomyces punctatus strain DAOM BR117.</title>
        <authorList>
            <consortium name="The Broad Institute Genome Sequencing Platform"/>
            <person name="Russ C."/>
            <person name="Cuomo C."/>
            <person name="Shea T."/>
            <person name="Young S.K."/>
            <person name="Zeng Q."/>
            <person name="Koehrsen M."/>
            <person name="Haas B."/>
            <person name="Borodovsky M."/>
            <person name="Guigo R."/>
            <person name="Alvarado L."/>
            <person name="Berlin A."/>
            <person name="Bochicchio J."/>
            <person name="Borenstein D."/>
            <person name="Chapman S."/>
            <person name="Chen Z."/>
            <person name="Engels R."/>
            <person name="Freedman E."/>
            <person name="Gellesch M."/>
            <person name="Goldberg J."/>
            <person name="Griggs A."/>
            <person name="Gujja S."/>
            <person name="Heiman D."/>
            <person name="Hepburn T."/>
            <person name="Howarth C."/>
            <person name="Jen D."/>
            <person name="Larson L."/>
            <person name="Lewis B."/>
            <person name="Mehta T."/>
            <person name="Park D."/>
            <person name="Pearson M."/>
            <person name="Roberts A."/>
            <person name="Saif S."/>
            <person name="Shenoy N."/>
            <person name="Sisk P."/>
            <person name="Stolte C."/>
            <person name="Sykes S."/>
            <person name="Thomson T."/>
            <person name="Walk T."/>
            <person name="White J."/>
            <person name="Yandava C."/>
            <person name="Burger G."/>
            <person name="Gray M.W."/>
            <person name="Holland P.W.H."/>
            <person name="King N."/>
            <person name="Lang F.B.F."/>
            <person name="Roger A.J."/>
            <person name="Ruiz-Trillo I."/>
            <person name="Lander E."/>
            <person name="Nusbaum C."/>
        </authorList>
    </citation>
    <scope>NUCLEOTIDE SEQUENCE [LARGE SCALE GENOMIC DNA]</scope>
    <source>
        <strain evidence="6 7">DAOM BR117</strain>
    </source>
</reference>
<dbReference type="VEuPathDB" id="FungiDB:SPPG_05503"/>
<dbReference type="Gene3D" id="1.10.220.10">
    <property type="entry name" value="Annexin"/>
    <property type="match status" value="4"/>
</dbReference>
<dbReference type="GO" id="GO:0005634">
    <property type="term" value="C:nucleus"/>
    <property type="evidence" value="ECO:0007669"/>
    <property type="project" value="TreeGrafter"/>
</dbReference>
<dbReference type="InterPro" id="IPR018502">
    <property type="entry name" value="Annexin_repeat"/>
</dbReference>
<dbReference type="FunFam" id="1.10.220.10:FF:000005">
    <property type="entry name" value="Annexin"/>
    <property type="match status" value="1"/>
</dbReference>
<dbReference type="PANTHER" id="PTHR10502:SF102">
    <property type="entry name" value="ANNEXIN B11"/>
    <property type="match status" value="1"/>
</dbReference>
<dbReference type="GO" id="GO:0005737">
    <property type="term" value="C:cytoplasm"/>
    <property type="evidence" value="ECO:0007669"/>
    <property type="project" value="TreeGrafter"/>
</dbReference>
<evidence type="ECO:0000313" key="6">
    <source>
        <dbReference type="EMBL" id="KNC99247.1"/>
    </source>
</evidence>
<keyword evidence="2 4" id="KW-0677">Repeat</keyword>
<feature type="compositionally biased region" description="Polar residues" evidence="5">
    <location>
        <begin position="92"/>
        <end position="101"/>
    </location>
</feature>
<dbReference type="PROSITE" id="PS51897">
    <property type="entry name" value="ANNEXIN_2"/>
    <property type="match status" value="4"/>
</dbReference>
<name>A0A0L0HDP1_SPIPD</name>
<dbReference type="Pfam" id="PF00191">
    <property type="entry name" value="Annexin"/>
    <property type="match status" value="4"/>
</dbReference>
<feature type="region of interest" description="Disordered" evidence="5">
    <location>
        <begin position="45"/>
        <end position="101"/>
    </location>
</feature>